<dbReference type="RefSeq" id="WP_149328930.1">
    <property type="nucleotide sequence ID" value="NZ_VTPY01000005.1"/>
</dbReference>
<dbReference type="Proteomes" id="UP000486760">
    <property type="component" value="Unassembled WGS sequence"/>
</dbReference>
<keyword evidence="3" id="KW-1185">Reference proteome</keyword>
<evidence type="ECO:0000313" key="2">
    <source>
        <dbReference type="EMBL" id="KAA0011187.1"/>
    </source>
</evidence>
<accession>A0A7V7FZ88</accession>
<feature type="transmembrane region" description="Helical" evidence="1">
    <location>
        <begin position="5"/>
        <end position="23"/>
    </location>
</feature>
<comment type="caution">
    <text evidence="2">The sequence shown here is derived from an EMBL/GenBank/DDBJ whole genome shotgun (WGS) entry which is preliminary data.</text>
</comment>
<evidence type="ECO:0000256" key="1">
    <source>
        <dbReference type="SAM" id="Phobius"/>
    </source>
</evidence>
<proteinExistence type="predicted"/>
<name>A0A7V7FZ88_9GAMM</name>
<keyword evidence="1" id="KW-1133">Transmembrane helix</keyword>
<dbReference type="EMBL" id="VTPY01000005">
    <property type="protein sequence ID" value="KAA0011187.1"/>
    <property type="molecule type" value="Genomic_DNA"/>
</dbReference>
<keyword evidence="1" id="KW-0472">Membrane</keyword>
<organism evidence="2 3">
    <name type="scientific">Billgrantia pellis</name>
    <dbReference type="NCBI Taxonomy" id="2606936"/>
    <lineage>
        <taxon>Bacteria</taxon>
        <taxon>Pseudomonadati</taxon>
        <taxon>Pseudomonadota</taxon>
        <taxon>Gammaproteobacteria</taxon>
        <taxon>Oceanospirillales</taxon>
        <taxon>Halomonadaceae</taxon>
        <taxon>Billgrantia</taxon>
    </lineage>
</organism>
<keyword evidence="1" id="KW-0812">Transmembrane</keyword>
<gene>
    <name evidence="2" type="ORF">F0A17_13765</name>
</gene>
<reference evidence="2 3" key="1">
    <citation type="submission" date="2019-08" db="EMBL/GenBank/DDBJ databases">
        <title>Bioinformatics analysis of the strain L3 and L5.</title>
        <authorList>
            <person name="Li X."/>
        </authorList>
    </citation>
    <scope>NUCLEOTIDE SEQUENCE [LARGE SCALE GENOMIC DNA]</scope>
    <source>
        <strain evidence="2 3">L5</strain>
    </source>
</reference>
<evidence type="ECO:0000313" key="3">
    <source>
        <dbReference type="Proteomes" id="UP000486760"/>
    </source>
</evidence>
<protein>
    <submittedName>
        <fullName evidence="2">Uncharacterized protein</fullName>
    </submittedName>
</protein>
<sequence length="205" mass="23939">MKAFWIPVIACILIWIAGGLFYWEIREGTRYQLDSAERVNAYLTLFLVASALTGSIFLIFQHWLMRLQLAQSNMPRLFIAVLPHRDNQLPGSIHRTGIKYINLTHNDFEDLEISLYGSVNNNKPEKFLRICKKKGFVQGKDERDINITTGELFKDIGINAERVMPDETQVRIQAKYSYTFMKKKITRHTPVYIFNFVSNTWDIDE</sequence>
<feature type="transmembrane region" description="Helical" evidence="1">
    <location>
        <begin position="43"/>
        <end position="64"/>
    </location>
</feature>
<dbReference type="AlphaFoldDB" id="A0A7V7FZ88"/>